<keyword evidence="3 12" id="KW-0812">Transmembrane</keyword>
<dbReference type="GO" id="GO:0046872">
    <property type="term" value="F:metal ion binding"/>
    <property type="evidence" value="ECO:0007669"/>
    <property type="project" value="UniProtKB-KW"/>
</dbReference>
<dbReference type="RefSeq" id="WP_075731128.1">
    <property type="nucleotide sequence ID" value="NZ_BJNB01000026.1"/>
</dbReference>
<keyword evidence="5 12" id="KW-1133">Transmembrane helix</keyword>
<feature type="transmembrane region" description="Helical" evidence="12">
    <location>
        <begin position="85"/>
        <end position="105"/>
    </location>
</feature>
<evidence type="ECO:0000313" key="14">
    <source>
        <dbReference type="Proteomes" id="UP000185479"/>
    </source>
</evidence>
<keyword evidence="6" id="KW-0560">Oxidoreductase</keyword>
<keyword evidence="10" id="KW-1015">Disulfide bond</keyword>
<dbReference type="GeneID" id="82880381"/>
<evidence type="ECO:0000256" key="12">
    <source>
        <dbReference type="SAM" id="Phobius"/>
    </source>
</evidence>
<dbReference type="AlphaFoldDB" id="A0A1L7CM40"/>
<dbReference type="PANTHER" id="PTHR35457:SF1">
    <property type="entry name" value="HEME A SYNTHASE"/>
    <property type="match status" value="1"/>
</dbReference>
<dbReference type="PANTHER" id="PTHR35457">
    <property type="entry name" value="HEME A SYNTHASE"/>
    <property type="match status" value="1"/>
</dbReference>
<evidence type="ECO:0000256" key="1">
    <source>
        <dbReference type="ARBA" id="ARBA00004141"/>
    </source>
</evidence>
<keyword evidence="9 12" id="KW-0472">Membrane</keyword>
<feature type="transmembrane region" description="Helical" evidence="12">
    <location>
        <begin position="225"/>
        <end position="247"/>
    </location>
</feature>
<dbReference type="EMBL" id="CP009246">
    <property type="protein sequence ID" value="APT86891.1"/>
    <property type="molecule type" value="Genomic_DNA"/>
</dbReference>
<sequence>MLLVNLWSKVKTFFREAAPTLKNQRLIVLILLLCQGGITVSGAIVRVTGSGLGCITWPECHPGSLVPLEGAAPLIHQAIEFGNRLLTFVVGAAAVAAIVAVHMARRRRELKVYAWLSLAGIAVQAVIGAISVFLELRWWAVAIHFLPSMLLVWIAALLYSRLLEPDEGEPTRVFPQAIRVLATIATIALGVVLITGTMVTGSGVHSGDGGVGMEGRLDVDTQSMAVAHAMCMYVYLIFTVIVVFMLYRNNCPPAVKKAGWVLIACILVQWGIGVGQFYLHIPRWTVPIHIAMSSVVTAFTSLLWAHGIRRQGATEGLVTGSVSGDEKYEQRQHELAQR</sequence>
<keyword evidence="4" id="KW-0479">Metal-binding</keyword>
<feature type="transmembrane region" description="Helical" evidence="12">
    <location>
        <begin position="180"/>
        <end position="205"/>
    </location>
</feature>
<evidence type="ECO:0000256" key="9">
    <source>
        <dbReference type="ARBA" id="ARBA00023136"/>
    </source>
</evidence>
<feature type="transmembrane region" description="Helical" evidence="12">
    <location>
        <begin position="259"/>
        <end position="278"/>
    </location>
</feature>
<accession>A0A1L7CM40</accession>
<gene>
    <name evidence="13" type="ORF">CFLV_06590</name>
</gene>
<proteinExistence type="predicted"/>
<comment type="pathway">
    <text evidence="11">Porphyrin-containing compound metabolism.</text>
</comment>
<dbReference type="InterPro" id="IPR003780">
    <property type="entry name" value="COX15/CtaA_fam"/>
</dbReference>
<keyword evidence="2" id="KW-1003">Cell membrane</keyword>
<feature type="transmembrane region" description="Helical" evidence="12">
    <location>
        <begin position="284"/>
        <end position="305"/>
    </location>
</feature>
<evidence type="ECO:0000256" key="10">
    <source>
        <dbReference type="ARBA" id="ARBA00023157"/>
    </source>
</evidence>
<dbReference type="OrthoDB" id="5241540at2"/>
<name>A0A1L7CM40_CORFL</name>
<keyword evidence="14" id="KW-1185">Reference proteome</keyword>
<dbReference type="KEGG" id="cfc:CFLV_06590"/>
<dbReference type="GO" id="GO:0006784">
    <property type="term" value="P:heme A biosynthetic process"/>
    <property type="evidence" value="ECO:0007669"/>
    <property type="project" value="InterPro"/>
</dbReference>
<dbReference type="InterPro" id="IPR050450">
    <property type="entry name" value="COX15/CtaA_HemeA_synthase"/>
</dbReference>
<protein>
    <submittedName>
        <fullName evidence="13">Cytochrome B561</fullName>
    </submittedName>
</protein>
<feature type="transmembrane region" description="Helical" evidence="12">
    <location>
        <begin position="112"/>
        <end position="132"/>
    </location>
</feature>
<keyword evidence="8" id="KW-0350">Heme biosynthesis</keyword>
<feature type="transmembrane region" description="Helical" evidence="12">
    <location>
        <begin position="26"/>
        <end position="45"/>
    </location>
</feature>
<comment type="subcellular location">
    <subcellularLocation>
        <location evidence="1">Membrane</location>
        <topology evidence="1">Multi-pass membrane protein</topology>
    </subcellularLocation>
</comment>
<dbReference type="Proteomes" id="UP000185479">
    <property type="component" value="Chromosome"/>
</dbReference>
<reference evidence="13 14" key="1">
    <citation type="submission" date="2014-08" db="EMBL/GenBank/DDBJ databases">
        <title>Complete genome sequence of Corynebacterium flavescens OJ8(T)(=DSM 20296(T)), isolated from cheese.</title>
        <authorList>
            <person name="Ruckert C."/>
            <person name="Albersmeier A."/>
            <person name="Winkler A."/>
            <person name="Kalinowski J."/>
        </authorList>
    </citation>
    <scope>NUCLEOTIDE SEQUENCE [LARGE SCALE GENOMIC DNA]</scope>
    <source>
        <strain evidence="13 14">OJ8</strain>
    </source>
</reference>
<feature type="transmembrane region" description="Helical" evidence="12">
    <location>
        <begin position="138"/>
        <end position="159"/>
    </location>
</feature>
<organism evidence="13 14">
    <name type="scientific">Corynebacterium flavescens</name>
    <dbReference type="NCBI Taxonomy" id="28028"/>
    <lineage>
        <taxon>Bacteria</taxon>
        <taxon>Bacillati</taxon>
        <taxon>Actinomycetota</taxon>
        <taxon>Actinomycetes</taxon>
        <taxon>Mycobacteriales</taxon>
        <taxon>Corynebacteriaceae</taxon>
        <taxon>Corynebacterium</taxon>
    </lineage>
</organism>
<evidence type="ECO:0000256" key="6">
    <source>
        <dbReference type="ARBA" id="ARBA00023002"/>
    </source>
</evidence>
<dbReference type="GO" id="GO:0016020">
    <property type="term" value="C:membrane"/>
    <property type="evidence" value="ECO:0007669"/>
    <property type="project" value="UniProtKB-SubCell"/>
</dbReference>
<evidence type="ECO:0000256" key="5">
    <source>
        <dbReference type="ARBA" id="ARBA00022989"/>
    </source>
</evidence>
<keyword evidence="7" id="KW-0408">Iron</keyword>
<dbReference type="GO" id="GO:0016491">
    <property type="term" value="F:oxidoreductase activity"/>
    <property type="evidence" value="ECO:0007669"/>
    <property type="project" value="UniProtKB-KW"/>
</dbReference>
<evidence type="ECO:0000256" key="11">
    <source>
        <dbReference type="ARBA" id="ARBA00023444"/>
    </source>
</evidence>
<evidence type="ECO:0000313" key="13">
    <source>
        <dbReference type="EMBL" id="APT86891.1"/>
    </source>
</evidence>
<evidence type="ECO:0000256" key="4">
    <source>
        <dbReference type="ARBA" id="ARBA00022723"/>
    </source>
</evidence>
<dbReference type="STRING" id="28028.CFLV_06590"/>
<evidence type="ECO:0000256" key="7">
    <source>
        <dbReference type="ARBA" id="ARBA00023004"/>
    </source>
</evidence>
<evidence type="ECO:0000256" key="3">
    <source>
        <dbReference type="ARBA" id="ARBA00022692"/>
    </source>
</evidence>
<evidence type="ECO:0000256" key="2">
    <source>
        <dbReference type="ARBA" id="ARBA00022475"/>
    </source>
</evidence>
<evidence type="ECO:0000256" key="8">
    <source>
        <dbReference type="ARBA" id="ARBA00023133"/>
    </source>
</evidence>
<dbReference type="Pfam" id="PF02628">
    <property type="entry name" value="COX15-CtaA"/>
    <property type="match status" value="1"/>
</dbReference>